<comment type="caution">
    <text evidence="1">The sequence shown here is derived from an EMBL/GenBank/DDBJ whole genome shotgun (WGS) entry which is preliminary data.</text>
</comment>
<name>A0A2R5G0I3_NOSCO</name>
<dbReference type="Proteomes" id="UP000245124">
    <property type="component" value="Unassembled WGS sequence"/>
</dbReference>
<sequence length="47" mass="5314">MNFYFSLLTANFSLLTPDFNNFHLLRIVKSVTNPNLNAAHSPFGKNS</sequence>
<protein>
    <submittedName>
        <fullName evidence="1">Uncharacterized protein</fullName>
    </submittedName>
</protein>
<organism evidence="1 2">
    <name type="scientific">Nostoc commune NIES-4072</name>
    <dbReference type="NCBI Taxonomy" id="2005467"/>
    <lineage>
        <taxon>Bacteria</taxon>
        <taxon>Bacillati</taxon>
        <taxon>Cyanobacteriota</taxon>
        <taxon>Cyanophyceae</taxon>
        <taxon>Nostocales</taxon>
        <taxon>Nostocaceae</taxon>
        <taxon>Nostoc</taxon>
    </lineage>
</organism>
<proteinExistence type="predicted"/>
<evidence type="ECO:0000313" key="1">
    <source>
        <dbReference type="EMBL" id="GBG21591.1"/>
    </source>
</evidence>
<evidence type="ECO:0000313" key="2">
    <source>
        <dbReference type="Proteomes" id="UP000245124"/>
    </source>
</evidence>
<reference evidence="1 2" key="1">
    <citation type="submission" date="2017-06" db="EMBL/GenBank/DDBJ databases">
        <title>Genome sequencing of cyanobaciteial culture collection at National Institute for Environmental Studies (NIES).</title>
        <authorList>
            <person name="Hirose Y."/>
            <person name="Shimura Y."/>
            <person name="Fujisawa T."/>
            <person name="Nakamura Y."/>
            <person name="Kawachi M."/>
        </authorList>
    </citation>
    <scope>NUCLEOTIDE SEQUENCE [LARGE SCALE GENOMIC DNA]</scope>
    <source>
        <strain evidence="1 2">NIES-4072</strain>
    </source>
</reference>
<keyword evidence="2" id="KW-1185">Reference proteome</keyword>
<dbReference type="EMBL" id="BDUD01000001">
    <property type="protein sequence ID" value="GBG21591.1"/>
    <property type="molecule type" value="Genomic_DNA"/>
</dbReference>
<accession>A0A2R5G0I3</accession>
<gene>
    <name evidence="1" type="ORF">NIES4072_52780</name>
</gene>
<dbReference type="AlphaFoldDB" id="A0A2R5G0I3"/>